<feature type="domain" description="DUF7507" evidence="7">
    <location>
        <begin position="2325"/>
        <end position="2429"/>
    </location>
</feature>
<dbReference type="NCBIfam" id="TIGR01451">
    <property type="entry name" value="B_ant_repeat"/>
    <property type="match status" value="26"/>
</dbReference>
<feature type="domain" description="DUF7507" evidence="7">
    <location>
        <begin position="1519"/>
        <end position="1617"/>
    </location>
</feature>
<feature type="domain" description="DUF7507" evidence="7">
    <location>
        <begin position="1405"/>
        <end position="1504"/>
    </location>
</feature>
<feature type="domain" description="DUF7507" evidence="7">
    <location>
        <begin position="1288"/>
        <end position="1392"/>
    </location>
</feature>
<feature type="domain" description="DUF7507" evidence="7">
    <location>
        <begin position="2560"/>
        <end position="2664"/>
    </location>
</feature>
<dbReference type="SUPFAM" id="SSF117074">
    <property type="entry name" value="Hypothetical protein PA1324"/>
    <property type="match status" value="1"/>
</dbReference>
<feature type="domain" description="DUF7507" evidence="7">
    <location>
        <begin position="1751"/>
        <end position="1850"/>
    </location>
</feature>
<dbReference type="Pfam" id="PF01345">
    <property type="entry name" value="DUF11"/>
    <property type="match status" value="2"/>
</dbReference>
<feature type="domain" description="DUF7507" evidence="7">
    <location>
        <begin position="3257"/>
        <end position="3364"/>
    </location>
</feature>
<feature type="region of interest" description="Disordered" evidence="4">
    <location>
        <begin position="1210"/>
        <end position="1229"/>
    </location>
</feature>
<evidence type="ECO:0000256" key="1">
    <source>
        <dbReference type="ARBA" id="ARBA00022729"/>
    </source>
</evidence>
<feature type="domain" description="DUF11" evidence="5">
    <location>
        <begin position="355"/>
        <end position="464"/>
    </location>
</feature>
<feature type="domain" description="DUF7507" evidence="7">
    <location>
        <begin position="1058"/>
        <end position="1163"/>
    </location>
</feature>
<dbReference type="PANTHER" id="PTHR34819:SF3">
    <property type="entry name" value="CELL SURFACE PROTEIN"/>
    <property type="match status" value="1"/>
</dbReference>
<dbReference type="InterPro" id="IPR013783">
    <property type="entry name" value="Ig-like_fold"/>
</dbReference>
<dbReference type="Gene3D" id="2.60.40.3080">
    <property type="match status" value="1"/>
</dbReference>
<name>A0A2D2AY99_9CAUL</name>
<dbReference type="Pfam" id="PF24346">
    <property type="entry name" value="DUF7507"/>
    <property type="match status" value="25"/>
</dbReference>
<feature type="region of interest" description="Disordered" evidence="4">
    <location>
        <begin position="2121"/>
        <end position="2154"/>
    </location>
</feature>
<dbReference type="InterPro" id="IPR047589">
    <property type="entry name" value="DUF11_rpt"/>
</dbReference>
<keyword evidence="3" id="KW-0106">Calcium</keyword>
<keyword evidence="1" id="KW-0732">Signal</keyword>
<feature type="domain" description="Calx-beta" evidence="6">
    <location>
        <begin position="233"/>
        <end position="353"/>
    </location>
</feature>
<protein>
    <recommendedName>
        <fullName evidence="10">DUF11 domain-containing protein</fullName>
    </recommendedName>
</protein>
<dbReference type="Proteomes" id="UP000228945">
    <property type="component" value="Chromosome"/>
</dbReference>
<feature type="domain" description="DUF7507" evidence="7">
    <location>
        <begin position="943"/>
        <end position="1046"/>
    </location>
</feature>
<feature type="domain" description="DUF7507" evidence="7">
    <location>
        <begin position="1173"/>
        <end position="1275"/>
    </location>
</feature>
<feature type="domain" description="DUF7507" evidence="7">
    <location>
        <begin position="2679"/>
        <end position="2780"/>
    </location>
</feature>
<feature type="domain" description="DUF7507" evidence="7">
    <location>
        <begin position="1865"/>
        <end position="1968"/>
    </location>
</feature>
<dbReference type="InterPro" id="IPR001434">
    <property type="entry name" value="OmcB-like_DUF11"/>
</dbReference>
<feature type="domain" description="DUF7507" evidence="7">
    <location>
        <begin position="2210"/>
        <end position="2312"/>
    </location>
</feature>
<feature type="domain" description="DUF7507" evidence="7">
    <location>
        <begin position="2908"/>
        <end position="3013"/>
    </location>
</feature>
<evidence type="ECO:0000259" key="7">
    <source>
        <dbReference type="Pfam" id="PF24346"/>
    </source>
</evidence>
<proteinExistence type="predicted"/>
<evidence type="ECO:0000256" key="3">
    <source>
        <dbReference type="ARBA" id="ARBA00022837"/>
    </source>
</evidence>
<feature type="domain" description="DUF7507" evidence="7">
    <location>
        <begin position="2095"/>
        <end position="2197"/>
    </location>
</feature>
<dbReference type="Gene3D" id="2.60.40.10">
    <property type="entry name" value="Immunoglobulins"/>
    <property type="match status" value="2"/>
</dbReference>
<feature type="domain" description="DUF11" evidence="5">
    <location>
        <begin position="3381"/>
        <end position="3486"/>
    </location>
</feature>
<evidence type="ECO:0000256" key="4">
    <source>
        <dbReference type="SAM" id="MobiDB-lite"/>
    </source>
</evidence>
<dbReference type="InterPro" id="IPR055354">
    <property type="entry name" value="DUF7507"/>
</dbReference>
<feature type="domain" description="DUF7507" evidence="7">
    <location>
        <begin position="2441"/>
        <end position="2545"/>
    </location>
</feature>
<feature type="domain" description="DUF7507" evidence="7">
    <location>
        <begin position="2793"/>
        <end position="2897"/>
    </location>
</feature>
<feature type="domain" description="DUF7507" evidence="7">
    <location>
        <begin position="714"/>
        <end position="808"/>
    </location>
</feature>
<organism evidence="8 9">
    <name type="scientific">Caulobacter mirabilis</name>
    <dbReference type="NCBI Taxonomy" id="69666"/>
    <lineage>
        <taxon>Bacteria</taxon>
        <taxon>Pseudomonadati</taxon>
        <taxon>Pseudomonadota</taxon>
        <taxon>Alphaproteobacteria</taxon>
        <taxon>Caulobacterales</taxon>
        <taxon>Caulobacteraceae</taxon>
        <taxon>Caulobacter</taxon>
    </lineage>
</organism>
<sequence>MVATILSIGHPGQRDHVTGLSSVVARKGRAAAARLLRAAGIGALSGLMILSSAGYAHAQQRSILNTGFEAQNPGGPGAPTFQLFNTGAVTGWKAVANSNNTATQIELWDSGFQGVTSYEGSVHAEMNANLPGALYQEVCFTTGESIGWFFAHRARSGGANPQIANFEIANASGTVLQTLASQSSPIDNTWYTNSGTGVYAGPTGIQRIQFRTTNPGSVGNFLDAIQIDLAAYAEFSSATTSALEGAASPTVPSITVTGKVDQAVTIPLTITGGTATSGVDYTLSPLSITIPAGNYSGTLFPIPLTIINDSTIEADETVIVRLGTPSNAEIFLANTGCSGNPTLQATHTILDDDVDLRTNKTLSSANASPAEGDTVSFQIAVTNLGARAATAVTLTDRLPAGMTFTSATPSAGTYSSANGIWTLGNLAAGATATLTLTGTVNTGQAGNTITNTTTAATGTNVDNSRTAGDDLTESVVVNSTSGLSVTKSGVLDRGADGVAGVGDVITYSFTVRNTGTSALTNVALTERLPGAILTGGPIATLPRGATDTTTFKATYTLTQADVDRGRVDNTVDGTARDGTGATLTATGQTTTPIPQTVGLGITKTQTGGPTTVNAAGQTLTYTVVLRNTGNITQTNAKVVDTLPSAVASTLGGQTESILADGLLQPGETWTYTVSYVTTQADVDGGAPLVNSALGNSDQSSPVSATATTLVSRNPVMVVSKQVDRTSIGQPGVLNYTITLRNAGNVTLTGISVADTLPNGSAGVLSGPAGDGGVAGAIDVGETWTYTTTYTVTQAEIEAGTARVNTVTGRTAQINSPLTATATTTISRNPAVAIDKTVDRASISAPGVLNYTIKVSNTGNLALTGVSVSDTIPDGTVGALTGPTGDGGVVGTLDLGETWTYTASFNVNQARIDAGTALVNTARVTTTQTPTAVTDTATTTITATPALTVRKTVDRATISAPGVLNYTITVSNTGNQSLTGVTPTDTLPNGSAATLTGPTGDGGVVGTLDVGETWTYTTTYSVTQAEIDAGTDRTNTISVVSTQTSTPATGTAVTRIQRSPAITIDKTVDRSSIAAPGALNYTITVRNSGNVALTGVAVSDTLPDGGAGTLTGPTGGGGAPGVLDVGETWTYTTSFNVSQARIDAGTSLTNLASATSTQTPTAVTDTAVTTVTAAPALTVRKTVDRPTISAPGLLSYTITVSNTGNVSLTGVTPTDTLPNGSTGALTGPTGDAGVAGTLDVGETWTYTTTYSVTQAEIDAGTDRTNTVGVTTTQTPTPATGTAVTRIQRSPAITIDKTVDQASISAPGALAYTIVVRNTGNVALTGVTLSDTLPDGTAGALSGPTGDGGAPGVLDVGEAWTYTTSFNVSQARIDAGASLTNLASVTSTQTPTPTTDTAVTTVSQRAAFRIDKTVDQAVISTPGSLNYTIRVINTGNVSLTNVAPTDTLPDGSIGVLPAPSGDGGAAGVLDVGETWTYTISYPVDQARIEVGGNLINRVSVTTAETTSPLDDAVTSIAQYFSLSIDKIVDQSSTSTVGTVLNYTVTLRNTGNVSLSGLSVTDTLPNGAAGVLTFTGGDANGDTRLDLNEQWTYSGSYIVTQADIDNGATLVNTARATSAQTPVAVSDTATTIVNQNAGILVEKDVDKDTVATTGTLVYTIRATNIGNTTLSNVTPVDILPDGTTAVLSGPSGDGGLPGEIDVGETWTWTTTFNVNQNQLNAGADLINNVTVTATDPGGNRTDSDSVTTSLVRVPAMAVTKSVDKTAIAAPGTLSYALTVSNTGNVSLTNVTPVDTLPDGSAAVLSGPAGDGGAPGVLDVGETWTYTTTFNATQAQIDAGAPLVNSLSATSAETPTPATATATTTITGSPSLRVTKVVDRGAISAPGQLNYTITVANTGNVSLTGVTPTDTLPDGTAGVLSPPSGDAGVLGVLDVGETWTYTTTFNATQAQIDAGATLTNTVSVVSTQTPAPTTATAATTVSTAPGLAVTKAVDQTSISAPGTLTYTLTLSNTGNVSLTGVTPVDTLPDGSAGALSGPTGDGGAPNVLDVGETWTYTTTFNATQAQIDAGLALVNNLSVTTTQTPTPETASATTTVNGAPGLSVTKVVDHRSISAPGPLNYTITARNTGNQSLTGVTPTDTLPDGSAGALSGPTGDAGAPGVLDVGETWTWTATFNATQAQIDAGATLTNTVSVVSTQTPAPATATAATTISSAPRLSVGKTVDQASISAPGTLTYTLTLSNTGNVSLTGVAPVDTLPDGSTAALSGPTGDGGAPGVLDVGETWTYTTTFTVNQARIDAGAALVNSLSATTAETPTPETATATTTIAAAPELTATKTVDRSAISAPGVLNYVIRLRNAGNVSLTGVTPSDTLPDGSAGVLSGPSGDGGAPGVLDVGETWTYTTTFAVNQARIDASAPLVNTVSAVTTQTPTARTATATTTVSSDPGVAITKSVDHATVSSPMTLTYTIRALNTGNRSLGSVTLNDTLSNGGVVTVGAPQESPGGGTPGVLDVGETWTWTATYALTQADIDAAAALVNTATLTTDLTAAQSATATTLVNDLSELIVEKDVDLQQVSAPGPLTYSIRVVNGGNTRLMTPALTDTLSNGGTVTVGPPSESLPGGTAGVLDVGETWTYTATHAVTQAEIDAGADLVNTASATAQRPAGGALTADDTATTRITQRVDVELVKSGTLNLGADGRIGAGDTISFAFAVSNTGNVTINNLTLTDGLPGVVVTGGPIASLAAGARDATTFTGSYILTQADIDAGRITNPATVTGATSAGGTATASDDVTLALTGLPTITLDKTGSLNMGANGRADVGDVITYAFTVTNIGNVTVNAVSISDVLPGIVLNGGPIASLAPGASDSGTITAAYALTQADIDAGQVINTATASGQDPSGNPVSASDGLTIPIAGAPTITLDKTGSLNLGADGRADVGDVAAYAFTVTNTGNQTLTNVTITDALAGVTLSGGPIATLAPGASDSTTITATYALKQTDIDAGQLVNTATTTAAAPGGATVSANDSLTLPITGAPLLTLDKTGVLDLGGDGRAGVGDVITYAFTVTNGGNVTVSNVVITDALAGVTMSGGPIATLAPGASDTTTITATYALTQADVDAGRVINTATATGQTPSGDPLTGTDSVTVPVAGAPAVTLTKTATLDDGGDGRADAGDTIRYRFLVANTGNQTLTNITIADALAGVTVTGGPIATLAPGASDATTITATYVLTQADIDGGQVVNTATATGQGPGAVSVSDADSVTTPILGAPAIVATKAAALTTDRATQGVGNAGDVITYTVTVTNTGNTTLENLVVGDVFQGGAETLLACAPSTLPPGATTACTSYTHVITQDEANAGVSLSNTVSARAHVLGRPAVTATAGAATTTAVEPDPTDLQISKSAAPRDVKIGDLVRYTVTIVNVGTVDAVDVTLTDTPPGGFSYVEGSLSVDDADDAFRLAGVNPIRVDRIDVPVGQRATVVYLLRVGAGVRPGSHVNRAVAEDGPRVSNIATAEVRLVSDPLLDESLIVGTVFDDRDGDGWQDEGEPGIPGVRIASVEGLIVETDQFGRYHLVGVDGGPWERGRNFILKVDPVTLPPGSRFSTDNPLLRRVTPGLPVRFDFGVILPQAAAPSGQEVRP</sequence>
<evidence type="ECO:0000313" key="8">
    <source>
        <dbReference type="EMBL" id="ATQ42965.1"/>
    </source>
</evidence>
<feature type="domain" description="DUF7507" evidence="7">
    <location>
        <begin position="3140"/>
        <end position="3245"/>
    </location>
</feature>
<evidence type="ECO:0000259" key="6">
    <source>
        <dbReference type="Pfam" id="PF03160"/>
    </source>
</evidence>
<dbReference type="SUPFAM" id="SSF141072">
    <property type="entry name" value="CalX-like"/>
    <property type="match status" value="1"/>
</dbReference>
<evidence type="ECO:0000259" key="5">
    <source>
        <dbReference type="Pfam" id="PF01345"/>
    </source>
</evidence>
<gene>
    <name evidence="8" type="ORF">CSW64_11365</name>
</gene>
<dbReference type="InterPro" id="IPR003644">
    <property type="entry name" value="Calx_beta"/>
</dbReference>
<dbReference type="PANTHER" id="PTHR34819">
    <property type="entry name" value="LARGE CYSTEINE-RICH PERIPLASMIC PROTEIN OMCB"/>
    <property type="match status" value="1"/>
</dbReference>
<feature type="domain" description="DUF7507" evidence="7">
    <location>
        <begin position="601"/>
        <end position="699"/>
    </location>
</feature>
<evidence type="ECO:0000256" key="2">
    <source>
        <dbReference type="ARBA" id="ARBA00022737"/>
    </source>
</evidence>
<dbReference type="InterPro" id="IPR038081">
    <property type="entry name" value="CalX-like_sf"/>
</dbReference>
<dbReference type="KEGG" id="cmb:CSW64_11365"/>
<accession>A0A2D2AY99</accession>
<dbReference type="InterPro" id="IPR006626">
    <property type="entry name" value="PbH1"/>
</dbReference>
<feature type="compositionally biased region" description="Polar residues" evidence="4">
    <location>
        <begin position="2121"/>
        <end position="2136"/>
    </location>
</feature>
<dbReference type="InterPro" id="IPR051172">
    <property type="entry name" value="Chlamydia_OmcB"/>
</dbReference>
<evidence type="ECO:0008006" key="10">
    <source>
        <dbReference type="Google" id="ProtNLM"/>
    </source>
</evidence>
<feature type="domain" description="DUF7507" evidence="7">
    <location>
        <begin position="3025"/>
        <end position="3128"/>
    </location>
</feature>
<dbReference type="EMBL" id="CP024201">
    <property type="protein sequence ID" value="ATQ42965.1"/>
    <property type="molecule type" value="Genomic_DNA"/>
</dbReference>
<reference evidence="8 9" key="1">
    <citation type="submission" date="2017-10" db="EMBL/GenBank/DDBJ databases">
        <title>Genome sequence of Caulobacter mirabilis FWC38.</title>
        <authorList>
            <person name="Fiebig A."/>
            <person name="Crosson S."/>
        </authorList>
    </citation>
    <scope>NUCLEOTIDE SEQUENCE [LARGE SCALE GENOMIC DNA]</scope>
    <source>
        <strain evidence="8 9">FWC 38</strain>
    </source>
</reference>
<dbReference type="SMART" id="SM00710">
    <property type="entry name" value="PbH1"/>
    <property type="match status" value="7"/>
</dbReference>
<keyword evidence="9" id="KW-1185">Reference proteome</keyword>
<keyword evidence="2" id="KW-0677">Repeat</keyword>
<feature type="domain" description="DUF7507" evidence="7">
    <location>
        <begin position="1980"/>
        <end position="2085"/>
    </location>
</feature>
<feature type="domain" description="DUF7507" evidence="7">
    <location>
        <begin position="1635"/>
        <end position="1740"/>
    </location>
</feature>
<dbReference type="GO" id="GO:0007154">
    <property type="term" value="P:cell communication"/>
    <property type="evidence" value="ECO:0007669"/>
    <property type="project" value="InterPro"/>
</dbReference>
<evidence type="ECO:0000313" key="9">
    <source>
        <dbReference type="Proteomes" id="UP000228945"/>
    </source>
</evidence>
<dbReference type="OrthoDB" id="9773411at2"/>
<feature type="domain" description="DUF7507" evidence="7">
    <location>
        <begin position="482"/>
        <end position="584"/>
    </location>
</feature>
<dbReference type="GO" id="GO:0016020">
    <property type="term" value="C:membrane"/>
    <property type="evidence" value="ECO:0007669"/>
    <property type="project" value="InterPro"/>
</dbReference>
<feature type="compositionally biased region" description="Polar residues" evidence="4">
    <location>
        <begin position="1210"/>
        <end position="1223"/>
    </location>
</feature>
<dbReference type="Pfam" id="PF03160">
    <property type="entry name" value="Calx-beta"/>
    <property type="match status" value="1"/>
</dbReference>
<feature type="domain" description="DUF7507" evidence="7">
    <location>
        <begin position="828"/>
        <end position="933"/>
    </location>
</feature>